<evidence type="ECO:0000313" key="3">
    <source>
        <dbReference type="Proteomes" id="UP000199598"/>
    </source>
</evidence>
<dbReference type="EMBL" id="FOSK01000032">
    <property type="protein sequence ID" value="SFL25971.1"/>
    <property type="molecule type" value="Genomic_DNA"/>
</dbReference>
<dbReference type="RefSeq" id="WP_208860677.1">
    <property type="nucleotide sequence ID" value="NZ_FOSK01000032.1"/>
</dbReference>
<evidence type="ECO:0000313" key="2">
    <source>
        <dbReference type="EMBL" id="SFL25971.1"/>
    </source>
</evidence>
<evidence type="ECO:0000256" key="1">
    <source>
        <dbReference type="SAM" id="MobiDB-lite"/>
    </source>
</evidence>
<keyword evidence="3" id="KW-1185">Reference proteome</keyword>
<feature type="region of interest" description="Disordered" evidence="1">
    <location>
        <begin position="1"/>
        <end position="78"/>
    </location>
</feature>
<name>A0A1I4GA13_9HYPH</name>
<dbReference type="Proteomes" id="UP000199598">
    <property type="component" value="Unassembled WGS sequence"/>
</dbReference>
<feature type="non-terminal residue" evidence="2">
    <location>
        <position position="1"/>
    </location>
</feature>
<comment type="caution">
    <text evidence="2">The sequence shown here is derived from an EMBL/GenBank/DDBJ whole genome shotgun (WGS) entry which is preliminary data.</text>
</comment>
<accession>A0A1I4GA13</accession>
<sequence>TLTFSDIDDHDKQSNIGGSIGVNFTVPGSAGADKSGETGPEDQPDNTSDQTDSEESEAETSYGGQFEGSYANRDKRQITRATVGEGEIIIRDEDKQQELEDSGETENVAELNRDVDLAQEITKDEEEYVGVYVSDTAVVAVIEAGKKIGEVIDQVKKSLIASEQLSPEEASIGAKVYSDLLDKKIPPESLRACLSSSASIWDWIISSAHASTACSVYSIQEIKACLKFYDTVKYAAAESSANMLEQFNVAYENDPEGLEKALKALDIPTEIILKSGLVDKQAYEKFQEDISAAVTKGTDEVLATIEQYSNGDPEKAVILATLVTGTALALAPKKTRAKILEKLKEPLKKVASNFKKIQQQRLLWGSWGDYPKITIGNRTYAQIGKRKYSQHAVDRMQPSGLGAPVGSDGPGRNVTPNMVEEVIANGSKSTVIKDGVKRTIFTSGNVSVVTESNESVIVTILRNSSP</sequence>
<protein>
    <submittedName>
        <fullName evidence="2">Uncharacterized protein</fullName>
    </submittedName>
</protein>
<reference evidence="2 3" key="1">
    <citation type="submission" date="2016-10" db="EMBL/GenBank/DDBJ databases">
        <authorList>
            <person name="Varghese N."/>
            <person name="Submissions S."/>
        </authorList>
    </citation>
    <scope>NUCLEOTIDE SEQUENCE [LARGE SCALE GENOMIC DNA]</scope>
    <source>
        <strain evidence="2 3">DSM 16392</strain>
    </source>
</reference>
<gene>
    <name evidence="2" type="ORF">SAMN04488518_13212</name>
</gene>
<organism evidence="2 3">
    <name type="scientific">Pseudovibrio ascidiaceicola</name>
    <dbReference type="NCBI Taxonomy" id="285279"/>
    <lineage>
        <taxon>Bacteria</taxon>
        <taxon>Pseudomonadati</taxon>
        <taxon>Pseudomonadota</taxon>
        <taxon>Alphaproteobacteria</taxon>
        <taxon>Hyphomicrobiales</taxon>
        <taxon>Stappiaceae</taxon>
        <taxon>Pseudovibrio</taxon>
    </lineage>
</organism>
<proteinExistence type="predicted"/>